<name>A0A9X1NMS5_9ACTN</name>
<comment type="caution">
    <text evidence="1">The sequence shown here is derived from an EMBL/GenBank/DDBJ whole genome shotgun (WGS) entry which is preliminary data.</text>
</comment>
<protein>
    <submittedName>
        <fullName evidence="1">Uncharacterized protein</fullName>
    </submittedName>
</protein>
<evidence type="ECO:0000313" key="1">
    <source>
        <dbReference type="EMBL" id="MCD5316970.1"/>
    </source>
</evidence>
<evidence type="ECO:0000313" key="2">
    <source>
        <dbReference type="Proteomes" id="UP001138997"/>
    </source>
</evidence>
<sequence length="219" mass="23939">MTAEFPVFDAHGSGLRLPCEVYTLPELRVLLLERGTDEKVRDAVWVVLAGLAQREREVWALPCAWLALPGLAARARGLRRALAKVSGVTAQDVDSELLLGFWEALLQTRAEVNVCSRLLAAAVRHVWRELDVDPIGLRLTPWPEGLEPAAAETGHPELVLLRAVRMGLISARDAALIARTRLEGSPLRLEGAQLSVKSLASRRRRAESALVTALRAGLL</sequence>
<dbReference type="AlphaFoldDB" id="A0A9X1NMS5"/>
<dbReference type="EMBL" id="JAJOMB010000038">
    <property type="protein sequence ID" value="MCD5316970.1"/>
    <property type="molecule type" value="Genomic_DNA"/>
</dbReference>
<dbReference type="RefSeq" id="WP_231449822.1">
    <property type="nucleotide sequence ID" value="NZ_JAJOMB010000038.1"/>
</dbReference>
<proteinExistence type="predicted"/>
<accession>A0A9X1NMS5</accession>
<gene>
    <name evidence="1" type="ORF">LR394_39355</name>
</gene>
<organism evidence="1 2">
    <name type="scientific">Kineosporia babensis</name>
    <dbReference type="NCBI Taxonomy" id="499548"/>
    <lineage>
        <taxon>Bacteria</taxon>
        <taxon>Bacillati</taxon>
        <taxon>Actinomycetota</taxon>
        <taxon>Actinomycetes</taxon>
        <taxon>Kineosporiales</taxon>
        <taxon>Kineosporiaceae</taxon>
        <taxon>Kineosporia</taxon>
    </lineage>
</organism>
<keyword evidence="2" id="KW-1185">Reference proteome</keyword>
<dbReference type="Proteomes" id="UP001138997">
    <property type="component" value="Unassembled WGS sequence"/>
</dbReference>
<reference evidence="1" key="1">
    <citation type="submission" date="2021-11" db="EMBL/GenBank/DDBJ databases">
        <title>Streptomyces corallinus and Kineosporia corallina sp. nov., two new coral-derived marine actinobacteria.</title>
        <authorList>
            <person name="Buangrab K."/>
            <person name="Sutthacheep M."/>
            <person name="Yeemin T."/>
            <person name="Harunari E."/>
            <person name="Igarashi Y."/>
            <person name="Sripreechasak P."/>
            <person name="Kanchanasin P."/>
            <person name="Tanasupawat S."/>
            <person name="Phongsopitanun W."/>
        </authorList>
    </citation>
    <scope>NUCLEOTIDE SEQUENCE</scope>
    <source>
        <strain evidence="1">JCM 31032</strain>
    </source>
</reference>